<dbReference type="CDD" id="cd01392">
    <property type="entry name" value="HTH_LacI"/>
    <property type="match status" value="1"/>
</dbReference>
<reference evidence="6 7" key="1">
    <citation type="submission" date="2016-07" db="EMBL/GenBank/DDBJ databases">
        <title>Characterization of isolates of Eisenbergiella tayi derived from blood cultures, using whole genome sequencing.</title>
        <authorList>
            <person name="Burdz T."/>
            <person name="Wiebe D."/>
            <person name="Huynh C."/>
            <person name="Bernard K."/>
        </authorList>
    </citation>
    <scope>NUCLEOTIDE SEQUENCE [LARGE SCALE GENOMIC DNA]</scope>
    <source>
        <strain evidence="6 7">NML 120489</strain>
    </source>
</reference>
<protein>
    <submittedName>
        <fullName evidence="6">HTH-type transcriptional regulator DegA</fullName>
    </submittedName>
</protein>
<dbReference type="Proteomes" id="UP000095003">
    <property type="component" value="Unassembled WGS sequence"/>
</dbReference>
<dbReference type="InterPro" id="IPR010982">
    <property type="entry name" value="Lambda_DNA-bd_dom_sf"/>
</dbReference>
<dbReference type="CDD" id="cd06291">
    <property type="entry name" value="PBP1_Qymf-like"/>
    <property type="match status" value="1"/>
</dbReference>
<dbReference type="Gene3D" id="3.40.50.2300">
    <property type="match status" value="2"/>
</dbReference>
<dbReference type="Pfam" id="PF13377">
    <property type="entry name" value="Peripla_BP_3"/>
    <property type="match status" value="1"/>
</dbReference>
<sequence length="324" mass="36423">MPSIRDVAKKAGVGIGTVSRTLNGSGYVSEETRKKIYSIMEEMNYNPGSTLRTSSGRKTGLVGVIVPSLEHPFFARMMRCIEFELSRHDYKCIACNTIDIMNRQIEFMDMLEKKAVDGLIACVDPVPGFTGRNGKAIVSMDRYWSGDVPLIRSDHEQGGRTAAEVFLRDGCRKVIQFYGGLDRKKSANIRHEVMEQVLRENGCEVISVNMEWDAMSYAYNKNIILKYWDIIRDTDGCMTNDIGALSCLAVARKMGLAIPEQFKIIGYDGTEITNLTYPELSVVEQDCPALAKECVDAVLQLIQNKEPESMLRIVPIHWRERGTT</sequence>
<evidence type="ECO:0000256" key="3">
    <source>
        <dbReference type="ARBA" id="ARBA00023125"/>
    </source>
</evidence>
<keyword evidence="4" id="KW-0804">Transcription</keyword>
<keyword evidence="3" id="KW-0238">DNA-binding</keyword>
<gene>
    <name evidence="6" type="primary">degA_2</name>
    <name evidence="6" type="ORF">BEH84_01661</name>
</gene>
<dbReference type="RefSeq" id="WP_044969040.1">
    <property type="nucleotide sequence ID" value="NZ_DBFYTC010000020.1"/>
</dbReference>
<organism evidence="6 7">
    <name type="scientific">Eisenbergiella tayi</name>
    <dbReference type="NCBI Taxonomy" id="1432052"/>
    <lineage>
        <taxon>Bacteria</taxon>
        <taxon>Bacillati</taxon>
        <taxon>Bacillota</taxon>
        <taxon>Clostridia</taxon>
        <taxon>Lachnospirales</taxon>
        <taxon>Lachnospiraceae</taxon>
        <taxon>Eisenbergiella</taxon>
    </lineage>
</organism>
<dbReference type="EMBL" id="MCGI01000001">
    <property type="protein sequence ID" value="ODM13940.1"/>
    <property type="molecule type" value="Genomic_DNA"/>
</dbReference>
<evidence type="ECO:0000256" key="1">
    <source>
        <dbReference type="ARBA" id="ARBA00022491"/>
    </source>
</evidence>
<dbReference type="InterPro" id="IPR028082">
    <property type="entry name" value="Peripla_BP_I"/>
</dbReference>
<dbReference type="GO" id="GO:0003700">
    <property type="term" value="F:DNA-binding transcription factor activity"/>
    <property type="evidence" value="ECO:0007669"/>
    <property type="project" value="TreeGrafter"/>
</dbReference>
<dbReference type="InterPro" id="IPR046335">
    <property type="entry name" value="LacI/GalR-like_sensor"/>
</dbReference>
<dbReference type="SMART" id="SM00354">
    <property type="entry name" value="HTH_LACI"/>
    <property type="match status" value="1"/>
</dbReference>
<dbReference type="PANTHER" id="PTHR30146:SF95">
    <property type="entry name" value="RIBOSE OPERON REPRESSOR"/>
    <property type="match status" value="1"/>
</dbReference>
<dbReference type="SUPFAM" id="SSF47413">
    <property type="entry name" value="lambda repressor-like DNA-binding domains"/>
    <property type="match status" value="1"/>
</dbReference>
<evidence type="ECO:0000256" key="2">
    <source>
        <dbReference type="ARBA" id="ARBA00023015"/>
    </source>
</evidence>
<evidence type="ECO:0000313" key="6">
    <source>
        <dbReference type="EMBL" id="ODM13940.1"/>
    </source>
</evidence>
<proteinExistence type="predicted"/>
<comment type="caution">
    <text evidence="6">The sequence shown here is derived from an EMBL/GenBank/DDBJ whole genome shotgun (WGS) entry which is preliminary data.</text>
</comment>
<dbReference type="Pfam" id="PF00356">
    <property type="entry name" value="LacI"/>
    <property type="match status" value="1"/>
</dbReference>
<dbReference type="Gene3D" id="1.10.260.40">
    <property type="entry name" value="lambda repressor-like DNA-binding domains"/>
    <property type="match status" value="1"/>
</dbReference>
<accession>A0A1E3AZ29</accession>
<dbReference type="SUPFAM" id="SSF53822">
    <property type="entry name" value="Periplasmic binding protein-like I"/>
    <property type="match status" value="1"/>
</dbReference>
<dbReference type="InterPro" id="IPR000843">
    <property type="entry name" value="HTH_LacI"/>
</dbReference>
<dbReference type="GO" id="GO:0000976">
    <property type="term" value="F:transcription cis-regulatory region binding"/>
    <property type="evidence" value="ECO:0007669"/>
    <property type="project" value="TreeGrafter"/>
</dbReference>
<evidence type="ECO:0000256" key="4">
    <source>
        <dbReference type="ARBA" id="ARBA00023163"/>
    </source>
</evidence>
<dbReference type="PROSITE" id="PS50932">
    <property type="entry name" value="HTH_LACI_2"/>
    <property type="match status" value="1"/>
</dbReference>
<evidence type="ECO:0000259" key="5">
    <source>
        <dbReference type="PROSITE" id="PS50932"/>
    </source>
</evidence>
<keyword evidence="2" id="KW-0805">Transcription regulation</keyword>
<evidence type="ECO:0000313" key="7">
    <source>
        <dbReference type="Proteomes" id="UP000095003"/>
    </source>
</evidence>
<name>A0A1E3AZ29_9FIRM</name>
<feature type="domain" description="HTH lacI-type" evidence="5">
    <location>
        <begin position="2"/>
        <end position="53"/>
    </location>
</feature>
<keyword evidence="1" id="KW-0678">Repressor</keyword>
<dbReference type="PANTHER" id="PTHR30146">
    <property type="entry name" value="LACI-RELATED TRANSCRIPTIONAL REPRESSOR"/>
    <property type="match status" value="1"/>
</dbReference>
<dbReference type="GeneID" id="93300034"/>
<dbReference type="AlphaFoldDB" id="A0A1E3AZ29"/>